<proteinExistence type="predicted"/>
<name>S9R877_CYSF2</name>
<dbReference type="EMBL" id="ANAH02000001">
    <property type="protein sequence ID" value="EPX65298.1"/>
    <property type="molecule type" value="Genomic_DNA"/>
</dbReference>
<evidence type="ECO:0000313" key="2">
    <source>
        <dbReference type="Proteomes" id="UP000011682"/>
    </source>
</evidence>
<dbReference type="AlphaFoldDB" id="S9R877"/>
<dbReference type="Proteomes" id="UP000011682">
    <property type="component" value="Unassembled WGS sequence"/>
</dbReference>
<protein>
    <submittedName>
        <fullName evidence="1">Uncharacterized protein</fullName>
    </submittedName>
</protein>
<accession>S9R877</accession>
<gene>
    <name evidence="1" type="ORF">D187_000724</name>
</gene>
<reference evidence="1" key="1">
    <citation type="submission" date="2013-05" db="EMBL/GenBank/DDBJ databases">
        <title>Genome assembly of Cystobacter fuscus DSM 2262.</title>
        <authorList>
            <person name="Sharma G."/>
            <person name="Khatri I."/>
            <person name="Kaur C."/>
            <person name="Mayilraj S."/>
            <person name="Subramanian S."/>
        </authorList>
    </citation>
    <scope>NUCLEOTIDE SEQUENCE [LARGE SCALE GENOMIC DNA]</scope>
    <source>
        <strain evidence="1">DSM 2262</strain>
    </source>
</reference>
<evidence type="ECO:0000313" key="1">
    <source>
        <dbReference type="EMBL" id="EPX65298.1"/>
    </source>
</evidence>
<organism evidence="1 2">
    <name type="scientific">Cystobacter fuscus (strain ATCC 25194 / DSM 2262 / NBRC 100088 / M29)</name>
    <dbReference type="NCBI Taxonomy" id="1242864"/>
    <lineage>
        <taxon>Bacteria</taxon>
        <taxon>Pseudomonadati</taxon>
        <taxon>Myxococcota</taxon>
        <taxon>Myxococcia</taxon>
        <taxon>Myxococcales</taxon>
        <taxon>Cystobacterineae</taxon>
        <taxon>Archangiaceae</taxon>
        <taxon>Cystobacter</taxon>
    </lineage>
</organism>
<keyword evidence="2" id="KW-1185">Reference proteome</keyword>
<sequence length="38" mass="4312">MLFERGSERLVFEFPARMVEDKRVFVLAAPLSGLGIET</sequence>
<comment type="caution">
    <text evidence="1">The sequence shown here is derived from an EMBL/GenBank/DDBJ whole genome shotgun (WGS) entry which is preliminary data.</text>
</comment>